<dbReference type="GO" id="GO:0006397">
    <property type="term" value="P:mRNA processing"/>
    <property type="evidence" value="ECO:0007669"/>
    <property type="project" value="UniProtKB-UniRule"/>
</dbReference>
<feature type="region of interest" description="Disordered" evidence="7">
    <location>
        <begin position="984"/>
        <end position="1020"/>
    </location>
</feature>
<dbReference type="InterPro" id="IPR027073">
    <property type="entry name" value="5_3_exoribonuclease"/>
</dbReference>
<dbReference type="PIRSF" id="PIRSF037239">
    <property type="entry name" value="Exonuclease_Xrn2"/>
    <property type="match status" value="1"/>
</dbReference>
<dbReference type="Pfam" id="PF03159">
    <property type="entry name" value="XRN_N"/>
    <property type="match status" value="1"/>
</dbReference>
<dbReference type="PANTHER" id="PTHR12341:SF53">
    <property type="entry name" value="5'-3' EXORIBONUCLEASE"/>
    <property type="match status" value="1"/>
</dbReference>
<organism evidence="10 11">
    <name type="scientific">Nelumbo nucifera</name>
    <name type="common">Sacred lotus</name>
    <dbReference type="NCBI Taxonomy" id="4432"/>
    <lineage>
        <taxon>Eukaryota</taxon>
        <taxon>Viridiplantae</taxon>
        <taxon>Streptophyta</taxon>
        <taxon>Embryophyta</taxon>
        <taxon>Tracheophyta</taxon>
        <taxon>Spermatophyta</taxon>
        <taxon>Magnoliopsida</taxon>
        <taxon>Proteales</taxon>
        <taxon>Nelumbonaceae</taxon>
        <taxon>Nelumbo</taxon>
    </lineage>
</organism>
<evidence type="ECO:0000259" key="8">
    <source>
        <dbReference type="Pfam" id="PF03159"/>
    </source>
</evidence>
<dbReference type="Pfam" id="PF17846">
    <property type="entry name" value="XRN_M"/>
    <property type="match status" value="1"/>
</dbReference>
<evidence type="ECO:0000313" key="11">
    <source>
        <dbReference type="RefSeq" id="XP_010269899.1"/>
    </source>
</evidence>
<keyword evidence="4 6" id="KW-0378">Hydrolase</keyword>
<dbReference type="KEGG" id="nnu:104606419"/>
<dbReference type="AlphaFoldDB" id="A0A1U8B1T8"/>
<evidence type="ECO:0000256" key="2">
    <source>
        <dbReference type="ARBA" id="ARBA00022664"/>
    </source>
</evidence>
<dbReference type="Proteomes" id="UP000189703">
    <property type="component" value="Unplaced"/>
</dbReference>
<dbReference type="OMA" id="CASWCWE"/>
<gene>
    <name evidence="11" type="primary">LOC104606419</name>
</gene>
<protein>
    <recommendedName>
        <fullName evidence="6">5'-3' exoribonuclease</fullName>
        <ecNumber evidence="6">3.1.13.-</ecNumber>
    </recommendedName>
</protein>
<dbReference type="PANTHER" id="PTHR12341">
    <property type="entry name" value="5'-&gt;3' EXORIBONUCLEASE"/>
    <property type="match status" value="1"/>
</dbReference>
<dbReference type="InterPro" id="IPR041412">
    <property type="entry name" value="Xrn1_helical"/>
</dbReference>
<sequence>MGIPGFYGWLVRKYSDVKQKVREEFPVTIDGVTIPVDTSIPNPNGIEFDNLYIDMNGVIHPCFHPEDQPSPKTYEEVFKAIFKYIDRIFSLIRPRKLLYLAIDGVAPRAKMNHQRSRRFRAAKDAAEKAARMDELKDVGSDLGTSSGLEENNKMDSNVITPGTEFMASLSSALRYYIHLRMNSDPGWRSIKVILSDASVPGEGEHKIMSYIRLQRNLPGFNPNTRHCLYGLDADLIMLALATHEVHFSILREVVRKPHVKGNKSVTDRRKKIRKRGRVQDKNKTSRFEFLNIWVLKSCIASEMRIPNGTIQADLERLIDDFVLISLFVGNDFLPQLPGLEISKGAIELLMAVYKEEFERMGGYLTNSFEVNLKRVEHFIQAVGSHESAIFSKRIKKAQMARFLELAKSKRKQRRKPDKWLKFKQKVSSQYSWLLPKLQPVSKEIQITNNNASDAANTLIEINLEEVNLEEVGCKERYYAEKFEAKTKDDYVQIRSDTVFKYIEGICWVMHYYYEGICSWQWFYPYHYAPFASDFYALDQLNIHFTLGEPFKPFDQLMGVLPAASAHALPIFYRKLMTDPSSPIIDFYPTDFEIDLNGKRYEWQTICKLPFIKESRLLAEIAKVEHTLTDEEKQRNNIGLDVLFVHTVHPLSVKIFSFYWKKKDHPKVSKAKVKQKIDPVLSGGMNGFMCISDKPVWFLEIDSPMGDMEKIRNNKIISVFYKCPRFHCHIPRPPKGVVFPKLIKKQGKLPATVLLHGQSVTQGPICSERSRCTILSSNSDSGQVKFDREFVLDHHTEKQQKIMGPSHVMADGSFHLSNSKEAICEEIDGGIQSSSCITGNKIRKRKRGEKKQVDNGFDLVGIMADGSVYPSNSERDCDEEIKDGKLSCMTDSENQQRKQVDNGCEQVAQVIIKSSACKPNSTVTIGEEIRDDKVSHIIGIQSENKKNRKNGLVEDGCYQVDHVMGNGPGYQLNSKETVCEKVINDGEASSTTGSQNLKRKRKKRKQLSDGFDQVAHDMTDD</sequence>
<keyword evidence="5 6" id="KW-0269">Exonuclease</keyword>
<keyword evidence="10" id="KW-1185">Reference proteome</keyword>
<dbReference type="GO" id="GO:0003723">
    <property type="term" value="F:RNA binding"/>
    <property type="evidence" value="ECO:0000318"/>
    <property type="project" value="GO_Central"/>
</dbReference>
<evidence type="ECO:0000256" key="3">
    <source>
        <dbReference type="ARBA" id="ARBA00022722"/>
    </source>
</evidence>
<dbReference type="GeneID" id="104606419"/>
<dbReference type="EC" id="3.1.13.-" evidence="6"/>
<dbReference type="RefSeq" id="XP_010269899.1">
    <property type="nucleotide sequence ID" value="XM_010271597.2"/>
</dbReference>
<evidence type="ECO:0000256" key="4">
    <source>
        <dbReference type="ARBA" id="ARBA00022801"/>
    </source>
</evidence>
<feature type="domain" description="Xrn1 helical" evidence="9">
    <location>
        <begin position="312"/>
        <end position="742"/>
    </location>
</feature>
<keyword evidence="2 6" id="KW-0507">mRNA processing</keyword>
<proteinExistence type="inferred from homology"/>
<dbReference type="Gene3D" id="3.40.50.12390">
    <property type="match status" value="2"/>
</dbReference>
<accession>A0A1U8B1T8</accession>
<dbReference type="GO" id="GO:0004534">
    <property type="term" value="F:5'-3' RNA exonuclease activity"/>
    <property type="evidence" value="ECO:0000318"/>
    <property type="project" value="GO_Central"/>
</dbReference>
<keyword evidence="3 6" id="KW-0540">Nuclease</keyword>
<dbReference type="GO" id="GO:0005634">
    <property type="term" value="C:nucleus"/>
    <property type="evidence" value="ECO:0000318"/>
    <property type="project" value="GO_Central"/>
</dbReference>
<comment type="function">
    <text evidence="6">Possesses 5'-&gt;3' exoribonuclease activity. Acts as an endogenous post-transcriptional gene silencing (PTGS) suppressor.</text>
</comment>
<evidence type="ECO:0000256" key="6">
    <source>
        <dbReference type="PIRNR" id="PIRNR037239"/>
    </source>
</evidence>
<comment type="similarity">
    <text evidence="1 6">Belongs to the 5'-3' exonuclease family. XRN2/RAT1 subfamily.</text>
</comment>
<evidence type="ECO:0000256" key="1">
    <source>
        <dbReference type="ARBA" id="ARBA00006994"/>
    </source>
</evidence>
<evidence type="ECO:0000313" key="10">
    <source>
        <dbReference type="Proteomes" id="UP000189703"/>
    </source>
</evidence>
<dbReference type="OrthoDB" id="372487at2759"/>
<dbReference type="STRING" id="4432.A0A1U8B1T8"/>
<dbReference type="GO" id="GO:0000956">
    <property type="term" value="P:nuclear-transcribed mRNA catabolic process"/>
    <property type="evidence" value="ECO:0000318"/>
    <property type="project" value="GO_Central"/>
</dbReference>
<dbReference type="InParanoid" id="A0A1U8B1T8"/>
<evidence type="ECO:0000256" key="5">
    <source>
        <dbReference type="ARBA" id="ARBA00022839"/>
    </source>
</evidence>
<dbReference type="CDD" id="cd18673">
    <property type="entry name" value="PIN_XRN1-2-like"/>
    <property type="match status" value="1"/>
</dbReference>
<feature type="compositionally biased region" description="Polar residues" evidence="7">
    <location>
        <begin position="986"/>
        <end position="995"/>
    </location>
</feature>
<evidence type="ECO:0000259" key="9">
    <source>
        <dbReference type="Pfam" id="PF17846"/>
    </source>
</evidence>
<name>A0A1U8B1T8_NELNU</name>
<dbReference type="Gene3D" id="1.25.40.1050">
    <property type="match status" value="1"/>
</dbReference>
<reference evidence="11" key="1">
    <citation type="submission" date="2025-08" db="UniProtKB">
        <authorList>
            <consortium name="RefSeq"/>
        </authorList>
    </citation>
    <scope>IDENTIFICATION</scope>
</reference>
<dbReference type="FunFam" id="1.25.40.1050:FF:000002">
    <property type="entry name" value="5'-3' exoribonuclease"/>
    <property type="match status" value="1"/>
</dbReference>
<evidence type="ECO:0000256" key="7">
    <source>
        <dbReference type="SAM" id="MobiDB-lite"/>
    </source>
</evidence>
<dbReference type="InterPro" id="IPR017151">
    <property type="entry name" value="Xrn2/3/4"/>
</dbReference>
<dbReference type="InterPro" id="IPR004859">
    <property type="entry name" value="Xrn1_N"/>
</dbReference>
<feature type="domain" description="Xrn1 N-terminal" evidence="8">
    <location>
        <begin position="1"/>
        <end position="252"/>
    </location>
</feature>
<dbReference type="eggNOG" id="KOG2044">
    <property type="taxonomic scope" value="Eukaryota"/>
</dbReference>
<dbReference type="FunFam" id="3.40.50.12390:FF:000003">
    <property type="entry name" value="5'-3' exoribonuclease"/>
    <property type="match status" value="1"/>
</dbReference>